<dbReference type="PANTHER" id="PTHR43298:SF2">
    <property type="entry name" value="FMN_FAD EXPORTER YEEO-RELATED"/>
    <property type="match status" value="1"/>
</dbReference>
<comment type="function">
    <text evidence="1">Multidrug efflux pump.</text>
</comment>
<keyword evidence="7" id="KW-1003">Cell membrane</keyword>
<keyword evidence="8 13" id="KW-0812">Transmembrane</keyword>
<sequence length="449" mass="47780">MSKNINLLKGPILPSLTKLALPIMLTSLIQMAYNMIDMIWIGRLSSNAVAAVGAAGMYMWLSNGLAALGRMGGQVKVGHSFGAGVYHTAADFARAALQLGIFFGIAYGLASVIFHVPLIGFFKLNSPQVVADAQIYLIITCGGVLFSFLNQIFSGIMTAMGNSRNSLIATTTGLALNLVLDPVLIFGLGPFPNLGVAGAAIATVLAQAIVTLVFIVFAMRDTIIFNKIHIFSRPSKQYMGEIIRIGLPTSIQSMIFTGISMIIARLIAGFGDTAVAVQKVGSQIESISWMTADGFAAAVNSFVAQNYGSGNNTRVRKGYAVSMGAVTVWGIVCTFILICLPGPIFQVFIPEKEILSMGIDYLQILGISQLFMCVEIATAGAFSGLGKTIPPSVVGIVLTSARIPLALLLTGTALGLNGIWWSITISSTLKGITLFIWFFRYQKNTLSHV</sequence>
<dbReference type="InterPro" id="IPR050222">
    <property type="entry name" value="MATE_MdtK"/>
</dbReference>
<gene>
    <name evidence="14" type="primary">mepA_9</name>
    <name evidence="14" type="ORF">DSM106044_01809</name>
</gene>
<evidence type="ECO:0000256" key="6">
    <source>
        <dbReference type="ARBA" id="ARBA00022449"/>
    </source>
</evidence>
<evidence type="ECO:0000256" key="2">
    <source>
        <dbReference type="ARBA" id="ARBA00004651"/>
    </source>
</evidence>
<feature type="transmembrane region" description="Helical" evidence="13">
    <location>
        <begin position="394"/>
        <end position="413"/>
    </location>
</feature>
<dbReference type="InterPro" id="IPR002528">
    <property type="entry name" value="MATE_fam"/>
</dbReference>
<evidence type="ECO:0000256" key="1">
    <source>
        <dbReference type="ARBA" id="ARBA00003408"/>
    </source>
</evidence>
<evidence type="ECO:0000256" key="3">
    <source>
        <dbReference type="ARBA" id="ARBA00010199"/>
    </source>
</evidence>
<keyword evidence="11 13" id="KW-0472">Membrane</keyword>
<feature type="transmembrane region" description="Helical" evidence="13">
    <location>
        <begin position="419"/>
        <end position="439"/>
    </location>
</feature>
<dbReference type="NCBIfam" id="TIGR00797">
    <property type="entry name" value="matE"/>
    <property type="match status" value="1"/>
</dbReference>
<dbReference type="Pfam" id="PF01554">
    <property type="entry name" value="MatE"/>
    <property type="match status" value="2"/>
</dbReference>
<evidence type="ECO:0000256" key="12">
    <source>
        <dbReference type="ARBA" id="ARBA00031636"/>
    </source>
</evidence>
<feature type="transmembrane region" description="Helical" evidence="13">
    <location>
        <begin position="165"/>
        <end position="188"/>
    </location>
</feature>
<reference evidence="14 15" key="1">
    <citation type="journal article" date="2019" name="Anaerobe">
        <title>Detection of Robinsoniella peoriensis in multiple bone samples of a trauma patient.</title>
        <authorList>
            <person name="Schrottner P."/>
            <person name="Hartwich K."/>
            <person name="Bunk B."/>
            <person name="Schober I."/>
            <person name="Helbig S."/>
            <person name="Rudolph W.W."/>
            <person name="Gunzer F."/>
        </authorList>
    </citation>
    <scope>NUCLEOTIDE SEQUENCE [LARGE SCALE GENOMIC DNA]</scope>
    <source>
        <strain evidence="14 15">DSM 106044</strain>
    </source>
</reference>
<dbReference type="PIRSF" id="PIRSF006603">
    <property type="entry name" value="DinF"/>
    <property type="match status" value="1"/>
</dbReference>
<evidence type="ECO:0000256" key="5">
    <source>
        <dbReference type="ARBA" id="ARBA00022448"/>
    </source>
</evidence>
<feature type="transmembrane region" description="Helical" evidence="13">
    <location>
        <begin position="361"/>
        <end position="382"/>
    </location>
</feature>
<accession>A0A4U8QA52</accession>
<dbReference type="GO" id="GO:0042910">
    <property type="term" value="F:xenobiotic transmembrane transporter activity"/>
    <property type="evidence" value="ECO:0007669"/>
    <property type="project" value="InterPro"/>
</dbReference>
<comment type="subcellular location">
    <subcellularLocation>
        <location evidence="2">Cell membrane</location>
        <topology evidence="2">Multi-pass membrane protein</topology>
    </subcellularLocation>
</comment>
<comment type="caution">
    <text evidence="14">The sequence shown here is derived from an EMBL/GenBank/DDBJ whole genome shotgun (WGS) entry which is preliminary data.</text>
</comment>
<keyword evidence="10" id="KW-0406">Ion transport</keyword>
<feature type="transmembrane region" description="Helical" evidence="13">
    <location>
        <begin position="194"/>
        <end position="219"/>
    </location>
</feature>
<dbReference type="GO" id="GO:0005886">
    <property type="term" value="C:plasma membrane"/>
    <property type="evidence" value="ECO:0007669"/>
    <property type="project" value="UniProtKB-SubCell"/>
</dbReference>
<feature type="transmembrane region" description="Helical" evidence="13">
    <location>
        <begin position="242"/>
        <end position="267"/>
    </location>
</feature>
<keyword evidence="9 13" id="KW-1133">Transmembrane helix</keyword>
<feature type="transmembrane region" description="Helical" evidence="13">
    <location>
        <begin position="39"/>
        <end position="61"/>
    </location>
</feature>
<dbReference type="PANTHER" id="PTHR43298">
    <property type="entry name" value="MULTIDRUG RESISTANCE PROTEIN NORM-RELATED"/>
    <property type="match status" value="1"/>
</dbReference>
<evidence type="ECO:0000256" key="7">
    <source>
        <dbReference type="ARBA" id="ARBA00022475"/>
    </source>
</evidence>
<keyword evidence="6" id="KW-0050">Antiport</keyword>
<dbReference type="Proteomes" id="UP000306509">
    <property type="component" value="Unassembled WGS sequence"/>
</dbReference>
<name>A0A4U8QA52_9FIRM</name>
<dbReference type="AlphaFoldDB" id="A0A4U8QA52"/>
<proteinExistence type="inferred from homology"/>
<evidence type="ECO:0000313" key="15">
    <source>
        <dbReference type="Proteomes" id="UP000306509"/>
    </source>
</evidence>
<dbReference type="STRING" id="180332.GCA_000797495_02223"/>
<evidence type="ECO:0000256" key="9">
    <source>
        <dbReference type="ARBA" id="ARBA00022989"/>
    </source>
</evidence>
<evidence type="ECO:0000256" key="13">
    <source>
        <dbReference type="SAM" id="Phobius"/>
    </source>
</evidence>
<dbReference type="GO" id="GO:0015297">
    <property type="term" value="F:antiporter activity"/>
    <property type="evidence" value="ECO:0007669"/>
    <property type="project" value="UniProtKB-KW"/>
</dbReference>
<dbReference type="EMBL" id="QGQD01000041">
    <property type="protein sequence ID" value="TLD01324.1"/>
    <property type="molecule type" value="Genomic_DNA"/>
</dbReference>
<feature type="transmembrane region" description="Helical" evidence="13">
    <location>
        <begin position="134"/>
        <end position="153"/>
    </location>
</feature>
<feature type="transmembrane region" description="Helical" evidence="13">
    <location>
        <begin position="319"/>
        <end position="349"/>
    </location>
</feature>
<evidence type="ECO:0000313" key="14">
    <source>
        <dbReference type="EMBL" id="TLD01324.1"/>
    </source>
</evidence>
<keyword evidence="15" id="KW-1185">Reference proteome</keyword>
<dbReference type="InterPro" id="IPR048279">
    <property type="entry name" value="MdtK-like"/>
</dbReference>
<dbReference type="RefSeq" id="WP_047835021.1">
    <property type="nucleotide sequence ID" value="NZ_QGQD01000041.1"/>
</dbReference>
<organism evidence="14 15">
    <name type="scientific">Robinsoniella peoriensis</name>
    <dbReference type="NCBI Taxonomy" id="180332"/>
    <lineage>
        <taxon>Bacteria</taxon>
        <taxon>Bacillati</taxon>
        <taxon>Bacillota</taxon>
        <taxon>Clostridia</taxon>
        <taxon>Lachnospirales</taxon>
        <taxon>Lachnospiraceae</taxon>
        <taxon>Robinsoniella</taxon>
    </lineage>
</organism>
<dbReference type="GO" id="GO:0006811">
    <property type="term" value="P:monoatomic ion transport"/>
    <property type="evidence" value="ECO:0007669"/>
    <property type="project" value="UniProtKB-KW"/>
</dbReference>
<comment type="similarity">
    <text evidence="3">Belongs to the multi antimicrobial extrusion (MATE) (TC 2.A.66.1) family.</text>
</comment>
<evidence type="ECO:0000256" key="8">
    <source>
        <dbReference type="ARBA" id="ARBA00022692"/>
    </source>
</evidence>
<feature type="transmembrane region" description="Helical" evidence="13">
    <location>
        <begin position="99"/>
        <end position="122"/>
    </location>
</feature>
<evidence type="ECO:0000256" key="11">
    <source>
        <dbReference type="ARBA" id="ARBA00023136"/>
    </source>
</evidence>
<protein>
    <recommendedName>
        <fullName evidence="4">Probable multidrug resistance protein NorM</fullName>
    </recommendedName>
    <alternativeName>
        <fullName evidence="12">Multidrug-efflux transporter</fullName>
    </alternativeName>
</protein>
<dbReference type="CDD" id="cd13140">
    <property type="entry name" value="MATE_like_1"/>
    <property type="match status" value="1"/>
</dbReference>
<evidence type="ECO:0000256" key="4">
    <source>
        <dbReference type="ARBA" id="ARBA00020268"/>
    </source>
</evidence>
<evidence type="ECO:0000256" key="10">
    <source>
        <dbReference type="ARBA" id="ARBA00023065"/>
    </source>
</evidence>
<keyword evidence="5" id="KW-0813">Transport</keyword>